<dbReference type="Proteomes" id="UP000297814">
    <property type="component" value="Unassembled WGS sequence"/>
</dbReference>
<evidence type="ECO:0000313" key="2">
    <source>
        <dbReference type="Proteomes" id="UP000297814"/>
    </source>
</evidence>
<evidence type="ECO:0000313" key="1">
    <source>
        <dbReference type="EMBL" id="TGO31463.1"/>
    </source>
</evidence>
<name>A0A4Z1GBD6_9HELO</name>
<reference evidence="1 2" key="1">
    <citation type="submission" date="2017-12" db="EMBL/GenBank/DDBJ databases">
        <title>Comparative genomics of Botrytis spp.</title>
        <authorList>
            <person name="Valero-Jimenez C.A."/>
            <person name="Tapia P."/>
            <person name="Veloso J."/>
            <person name="Silva-Moreno E."/>
            <person name="Staats M."/>
            <person name="Valdes J.H."/>
            <person name="Van Kan J.A.L."/>
        </authorList>
    </citation>
    <scope>NUCLEOTIDE SEQUENCE [LARGE SCALE GENOMIC DNA]</scope>
    <source>
        <strain evidence="1 2">Bh0001</strain>
    </source>
</reference>
<dbReference type="AlphaFoldDB" id="A0A4Z1GBD6"/>
<protein>
    <submittedName>
        <fullName evidence="1">Uncharacterized protein</fullName>
    </submittedName>
</protein>
<keyword evidence="2" id="KW-1185">Reference proteome</keyword>
<proteinExistence type="predicted"/>
<comment type="caution">
    <text evidence="1">The sequence shown here is derived from an EMBL/GenBank/DDBJ whole genome shotgun (WGS) entry which is preliminary data.</text>
</comment>
<accession>A0A4Z1GBD6</accession>
<organism evidence="1 2">
    <name type="scientific">Botrytis hyacinthi</name>
    <dbReference type="NCBI Taxonomy" id="278943"/>
    <lineage>
        <taxon>Eukaryota</taxon>
        <taxon>Fungi</taxon>
        <taxon>Dikarya</taxon>
        <taxon>Ascomycota</taxon>
        <taxon>Pezizomycotina</taxon>
        <taxon>Leotiomycetes</taxon>
        <taxon>Helotiales</taxon>
        <taxon>Sclerotiniaceae</taxon>
        <taxon>Botrytis</taxon>
    </lineage>
</organism>
<dbReference type="EMBL" id="PQXK01000733">
    <property type="protein sequence ID" value="TGO31463.1"/>
    <property type="molecule type" value="Genomic_DNA"/>
</dbReference>
<gene>
    <name evidence="1" type="ORF">BHYA_0738g00020</name>
</gene>
<sequence length="99" mass="10790">MAIYFANPSLTLHYHLEPALLLEICTATCSPSTVKPILPFPLTQSTSTRIPAILLLLPNTLAILPDVHKRSSVKRSLRATGILGLEKDDRNILAAQCCP</sequence>